<name>A0A6G1K520_9PLEO</name>
<feature type="domain" description="Vta1/callose synthase N-terminal" evidence="10">
    <location>
        <begin position="13"/>
        <end position="157"/>
    </location>
</feature>
<sequence>MAASLPAKLHDAKIAPFVKRASQLEKHKPIITYWLRFYIVNRIIAQGLHTADEECTLYTTNLMEALEQTKADHPTEDALLDEVAAYAYCEQFALQIFAKGDREMSANKVTANTADTFGAASTFFDLLSIWKKEPEPEIDSKNKYAKYHAVRILKALRANEDPNLSNPVKETPPQVASPPALDPNDPEVQSINQGAPQPPVHSMFQPYVESAPNTSALPSPAFTTSRISPPPNLSSAPTGHSQHTPPHYPPHGDVSPISQPDGSRKGSVASIGGGYFPRVDVPTFTADNAAPSLTTAPSVGDEPMTSPYQTQTPQVPQSQDPQSFYQTPSVPPQVQHQPQQPPPAPHNFNLQHTQFASPPPTQQQYQYLPQPPQPTQSQPPPPPPPQQYAPPQPSHQGPFNADEASVMEATKHSKWAISALNFDDVNTAVKELRIALRALGAN</sequence>
<evidence type="ECO:0000256" key="3">
    <source>
        <dbReference type="ARBA" id="ARBA00007895"/>
    </source>
</evidence>
<dbReference type="GO" id="GO:0005771">
    <property type="term" value="C:multivesicular body"/>
    <property type="evidence" value="ECO:0007669"/>
    <property type="project" value="TreeGrafter"/>
</dbReference>
<reference evidence="12" key="1">
    <citation type="journal article" date="2020" name="Stud. Mycol.">
        <title>101 Dothideomycetes genomes: a test case for predicting lifestyles and emergence of pathogens.</title>
        <authorList>
            <person name="Haridas S."/>
            <person name="Albert R."/>
            <person name="Binder M."/>
            <person name="Bloem J."/>
            <person name="Labutti K."/>
            <person name="Salamov A."/>
            <person name="Andreopoulos B."/>
            <person name="Baker S."/>
            <person name="Barry K."/>
            <person name="Bills G."/>
            <person name="Bluhm B."/>
            <person name="Cannon C."/>
            <person name="Castanera R."/>
            <person name="Culley D."/>
            <person name="Daum C."/>
            <person name="Ezra D."/>
            <person name="Gonzalez J."/>
            <person name="Henrissat B."/>
            <person name="Kuo A."/>
            <person name="Liang C."/>
            <person name="Lipzen A."/>
            <person name="Lutzoni F."/>
            <person name="Magnuson J."/>
            <person name="Mondo S."/>
            <person name="Nolan M."/>
            <person name="Ohm R."/>
            <person name="Pangilinan J."/>
            <person name="Park H.-J."/>
            <person name="Ramirez L."/>
            <person name="Alfaro M."/>
            <person name="Sun H."/>
            <person name="Tritt A."/>
            <person name="Yoshinaga Y."/>
            <person name="Zwiers L.-H."/>
            <person name="Turgeon B."/>
            <person name="Goodwin S."/>
            <person name="Spatafora J."/>
            <person name="Crous P."/>
            <person name="Grigoriev I."/>
        </authorList>
    </citation>
    <scope>NUCLEOTIDE SEQUENCE</scope>
    <source>
        <strain evidence="12">CBS 279.74</strain>
    </source>
</reference>
<keyword evidence="5" id="KW-0963">Cytoplasm</keyword>
<evidence type="ECO:0000256" key="2">
    <source>
        <dbReference type="ARBA" id="ARBA00004496"/>
    </source>
</evidence>
<evidence type="ECO:0000313" key="13">
    <source>
        <dbReference type="Proteomes" id="UP000799428"/>
    </source>
</evidence>
<protein>
    <submittedName>
        <fullName evidence="12">DUF605-domain-containing protein</fullName>
    </submittedName>
</protein>
<accession>A0A6G1K520</accession>
<feature type="compositionally biased region" description="Pro residues" evidence="9">
    <location>
        <begin position="369"/>
        <end position="393"/>
    </location>
</feature>
<comment type="similarity">
    <text evidence="3">Belongs to the VTA1 family.</text>
</comment>
<keyword evidence="13" id="KW-1185">Reference proteome</keyword>
<dbReference type="OrthoDB" id="391137at2759"/>
<evidence type="ECO:0000256" key="1">
    <source>
        <dbReference type="ARBA" id="ARBA00004481"/>
    </source>
</evidence>
<comment type="subcellular location">
    <subcellularLocation>
        <location evidence="2">Cytoplasm</location>
    </subcellularLocation>
    <subcellularLocation>
        <location evidence="1">Endosome membrane</location>
        <topology evidence="1">Peripheral membrane protein</topology>
    </subcellularLocation>
</comment>
<feature type="compositionally biased region" description="Polar residues" evidence="9">
    <location>
        <begin position="306"/>
        <end position="325"/>
    </location>
</feature>
<feature type="compositionally biased region" description="Low complexity" evidence="9">
    <location>
        <begin position="326"/>
        <end position="338"/>
    </location>
</feature>
<proteinExistence type="inferred from homology"/>
<gene>
    <name evidence="12" type="ORF">K504DRAFT_492218</name>
</gene>
<feature type="domain" description="Vta1 C-terminal" evidence="11">
    <location>
        <begin position="406"/>
        <end position="439"/>
    </location>
</feature>
<evidence type="ECO:0000313" key="12">
    <source>
        <dbReference type="EMBL" id="KAF2707541.1"/>
    </source>
</evidence>
<dbReference type="InterPro" id="IPR039431">
    <property type="entry name" value="Vta1/CALS_N"/>
</dbReference>
<evidence type="ECO:0000256" key="7">
    <source>
        <dbReference type="ARBA" id="ARBA00022927"/>
    </source>
</evidence>
<dbReference type="Gene3D" id="1.25.40.270">
    <property type="entry name" value="Vacuolar protein sorting-associated protein vta1"/>
    <property type="match status" value="1"/>
</dbReference>
<dbReference type="Pfam" id="PF04652">
    <property type="entry name" value="Vta1"/>
    <property type="match status" value="1"/>
</dbReference>
<dbReference type="EMBL" id="MU005773">
    <property type="protein sequence ID" value="KAF2707541.1"/>
    <property type="molecule type" value="Genomic_DNA"/>
</dbReference>
<evidence type="ECO:0000259" key="10">
    <source>
        <dbReference type="Pfam" id="PF04652"/>
    </source>
</evidence>
<dbReference type="InterPro" id="IPR044538">
    <property type="entry name" value="Vta1-like"/>
</dbReference>
<keyword evidence="6" id="KW-0967">Endosome</keyword>
<feature type="region of interest" description="Disordered" evidence="9">
    <location>
        <begin position="161"/>
        <end position="271"/>
    </location>
</feature>
<evidence type="ECO:0000256" key="5">
    <source>
        <dbReference type="ARBA" id="ARBA00022490"/>
    </source>
</evidence>
<dbReference type="GO" id="GO:0032511">
    <property type="term" value="P:late endosome to vacuole transport via multivesicular body sorting pathway"/>
    <property type="evidence" value="ECO:0007669"/>
    <property type="project" value="InterPro"/>
</dbReference>
<dbReference type="GO" id="GO:0015031">
    <property type="term" value="P:protein transport"/>
    <property type="evidence" value="ECO:0007669"/>
    <property type="project" value="UniProtKB-KW"/>
</dbReference>
<organism evidence="12 13">
    <name type="scientific">Pleomassaria siparia CBS 279.74</name>
    <dbReference type="NCBI Taxonomy" id="1314801"/>
    <lineage>
        <taxon>Eukaryota</taxon>
        <taxon>Fungi</taxon>
        <taxon>Dikarya</taxon>
        <taxon>Ascomycota</taxon>
        <taxon>Pezizomycotina</taxon>
        <taxon>Dothideomycetes</taxon>
        <taxon>Pleosporomycetidae</taxon>
        <taxon>Pleosporales</taxon>
        <taxon>Pleomassariaceae</taxon>
        <taxon>Pleomassaria</taxon>
    </lineage>
</organism>
<feature type="region of interest" description="Disordered" evidence="9">
    <location>
        <begin position="287"/>
        <end position="408"/>
    </location>
</feature>
<feature type="compositionally biased region" description="Polar residues" evidence="9">
    <location>
        <begin position="211"/>
        <end position="244"/>
    </location>
</feature>
<keyword evidence="4" id="KW-0813">Transport</keyword>
<keyword evidence="7" id="KW-0653">Protein transport</keyword>
<evidence type="ECO:0000256" key="8">
    <source>
        <dbReference type="ARBA" id="ARBA00023136"/>
    </source>
</evidence>
<dbReference type="Gene3D" id="1.20.5.420">
    <property type="entry name" value="Immunoglobulin FC, subunit C"/>
    <property type="match status" value="1"/>
</dbReference>
<dbReference type="PANTHER" id="PTHR46009">
    <property type="entry name" value="VACUOLAR PROTEIN SORTING-ASSOCIATED PROTEIN VTA1 HOMOLOG"/>
    <property type="match status" value="1"/>
</dbReference>
<dbReference type="AlphaFoldDB" id="A0A6G1K520"/>
<evidence type="ECO:0000256" key="9">
    <source>
        <dbReference type="SAM" id="MobiDB-lite"/>
    </source>
</evidence>
<dbReference type="InterPro" id="IPR041212">
    <property type="entry name" value="Vta1_C"/>
</dbReference>
<dbReference type="GO" id="GO:0010008">
    <property type="term" value="C:endosome membrane"/>
    <property type="evidence" value="ECO:0007669"/>
    <property type="project" value="UniProtKB-SubCell"/>
</dbReference>
<dbReference type="PANTHER" id="PTHR46009:SF1">
    <property type="entry name" value="VACUOLAR PROTEIN SORTING-ASSOCIATED PROTEIN VTA1 HOMOLOG"/>
    <property type="match status" value="1"/>
</dbReference>
<dbReference type="InterPro" id="IPR023175">
    <property type="entry name" value="Vta1/CALS_N_sf"/>
</dbReference>
<keyword evidence="8" id="KW-0472">Membrane</keyword>
<evidence type="ECO:0000256" key="6">
    <source>
        <dbReference type="ARBA" id="ARBA00022753"/>
    </source>
</evidence>
<dbReference type="Proteomes" id="UP000799428">
    <property type="component" value="Unassembled WGS sequence"/>
</dbReference>
<dbReference type="Pfam" id="PF18097">
    <property type="entry name" value="Vta1_C"/>
    <property type="match status" value="1"/>
</dbReference>
<evidence type="ECO:0000259" key="11">
    <source>
        <dbReference type="Pfam" id="PF18097"/>
    </source>
</evidence>
<evidence type="ECO:0000256" key="4">
    <source>
        <dbReference type="ARBA" id="ARBA00022448"/>
    </source>
</evidence>